<dbReference type="AlphaFoldDB" id="A0A1X6PHL3"/>
<name>A0A1X6PHL3_PORUM</name>
<dbReference type="Proteomes" id="UP000218209">
    <property type="component" value="Unassembled WGS sequence"/>
</dbReference>
<feature type="compositionally biased region" description="Low complexity" evidence="1">
    <location>
        <begin position="146"/>
        <end position="158"/>
    </location>
</feature>
<feature type="compositionally biased region" description="Basic and acidic residues" evidence="1">
    <location>
        <begin position="107"/>
        <end position="139"/>
    </location>
</feature>
<sequence length="254" mass="27946">MGRPIRCPTPHLPPPRCSSTRRRGEAATDGGVRRRRRRRPCSGFRQWAQPGEQYGARRGERNCAQRADGQGADERPGKVHEKALRKTPDAAPPAVAVLVNEAESDNGPDKGNKMAPVEGKENMPNEVTDKGPMKAPERCTRKRSRTLPTPRIPPLRSSLTRRRGGAASGGGGGVSWRRRRGVCHEAESDNEPTKGNKMVPVEGNEKMPNEVTDKRPMNAPESWTRTRSKKIPAPGCPMARCPSRDTARRGGKSW</sequence>
<evidence type="ECO:0000313" key="2">
    <source>
        <dbReference type="EMBL" id="OSX80317.1"/>
    </source>
</evidence>
<feature type="region of interest" description="Disordered" evidence="1">
    <location>
        <begin position="1"/>
        <end position="254"/>
    </location>
</feature>
<proteinExistence type="predicted"/>
<organism evidence="2 3">
    <name type="scientific">Porphyra umbilicalis</name>
    <name type="common">Purple laver</name>
    <name type="synonym">Red alga</name>
    <dbReference type="NCBI Taxonomy" id="2786"/>
    <lineage>
        <taxon>Eukaryota</taxon>
        <taxon>Rhodophyta</taxon>
        <taxon>Bangiophyceae</taxon>
        <taxon>Bangiales</taxon>
        <taxon>Bangiaceae</taxon>
        <taxon>Porphyra</taxon>
    </lineage>
</organism>
<feature type="compositionally biased region" description="Basic and acidic residues" evidence="1">
    <location>
        <begin position="203"/>
        <end position="216"/>
    </location>
</feature>
<feature type="compositionally biased region" description="Basic and acidic residues" evidence="1">
    <location>
        <begin position="72"/>
        <end position="88"/>
    </location>
</feature>
<dbReference type="EMBL" id="KV918777">
    <property type="protein sequence ID" value="OSX80317.1"/>
    <property type="molecule type" value="Genomic_DNA"/>
</dbReference>
<evidence type="ECO:0000313" key="3">
    <source>
        <dbReference type="Proteomes" id="UP000218209"/>
    </source>
</evidence>
<feature type="compositionally biased region" description="Basic and acidic residues" evidence="1">
    <location>
        <begin position="182"/>
        <end position="194"/>
    </location>
</feature>
<reference evidence="2 3" key="1">
    <citation type="submission" date="2017-03" db="EMBL/GenBank/DDBJ databases">
        <title>WGS assembly of Porphyra umbilicalis.</title>
        <authorList>
            <person name="Brawley S.H."/>
            <person name="Blouin N.A."/>
            <person name="Ficko-Blean E."/>
            <person name="Wheeler G.L."/>
            <person name="Lohr M."/>
            <person name="Goodson H.V."/>
            <person name="Jenkins J.W."/>
            <person name="Blaby-Haas C.E."/>
            <person name="Helliwell K.E."/>
            <person name="Chan C."/>
            <person name="Marriage T."/>
            <person name="Bhattacharya D."/>
            <person name="Klein A.S."/>
            <person name="Badis Y."/>
            <person name="Brodie J."/>
            <person name="Cao Y."/>
            <person name="Collen J."/>
            <person name="Dittami S.M."/>
            <person name="Gachon C.M."/>
            <person name="Green B.R."/>
            <person name="Karpowicz S."/>
            <person name="Kim J.W."/>
            <person name="Kudahl U."/>
            <person name="Lin S."/>
            <person name="Michel G."/>
            <person name="Mittag M."/>
            <person name="Olson B.J."/>
            <person name="Pangilinan J."/>
            <person name="Peng Y."/>
            <person name="Qiu H."/>
            <person name="Shu S."/>
            <person name="Singer J.T."/>
            <person name="Smith A.G."/>
            <person name="Sprecher B.N."/>
            <person name="Wagner V."/>
            <person name="Wang W."/>
            <person name="Wang Z.-Y."/>
            <person name="Yan J."/>
            <person name="Yarish C."/>
            <person name="Zoeuner-Riek S."/>
            <person name="Zhuang Y."/>
            <person name="Zou Y."/>
            <person name="Lindquist E.A."/>
            <person name="Grimwood J."/>
            <person name="Barry K."/>
            <person name="Rokhsar D.S."/>
            <person name="Schmutz J."/>
            <person name="Stiller J.W."/>
            <person name="Grossman A.R."/>
            <person name="Prochnik S.E."/>
        </authorList>
    </citation>
    <scope>NUCLEOTIDE SEQUENCE [LARGE SCALE GENOMIC DNA]</scope>
    <source>
        <strain evidence="2">4086291</strain>
    </source>
</reference>
<gene>
    <name evidence="2" type="ORF">BU14_0055s0038</name>
</gene>
<evidence type="ECO:0000256" key="1">
    <source>
        <dbReference type="SAM" id="MobiDB-lite"/>
    </source>
</evidence>
<protein>
    <submittedName>
        <fullName evidence="2">Uncharacterized protein</fullName>
    </submittedName>
</protein>
<accession>A0A1X6PHL3</accession>
<keyword evidence="3" id="KW-1185">Reference proteome</keyword>